<evidence type="ECO:0000256" key="1">
    <source>
        <dbReference type="SAM" id="SignalP"/>
    </source>
</evidence>
<evidence type="ECO:0000313" key="3">
    <source>
        <dbReference type="Proteomes" id="UP000184111"/>
    </source>
</evidence>
<dbReference type="SUPFAM" id="SSF89372">
    <property type="entry name" value="Fucose-specific lectin"/>
    <property type="match status" value="2"/>
</dbReference>
<keyword evidence="1" id="KW-0732">Signal</keyword>
<dbReference type="RefSeq" id="WP_073501479.1">
    <property type="nucleotide sequence ID" value="NZ_FRBI01000021.1"/>
</dbReference>
<accession>A0A1M7P7A7</accession>
<dbReference type="AlphaFoldDB" id="A0A1M7P7A7"/>
<dbReference type="EMBL" id="FRBI01000021">
    <property type="protein sequence ID" value="SHN12586.1"/>
    <property type="molecule type" value="Genomic_DNA"/>
</dbReference>
<dbReference type="Proteomes" id="UP000184111">
    <property type="component" value="Unassembled WGS sequence"/>
</dbReference>
<reference evidence="2 3" key="1">
    <citation type="submission" date="2016-11" db="EMBL/GenBank/DDBJ databases">
        <authorList>
            <person name="Jaros S."/>
            <person name="Januszkiewicz K."/>
            <person name="Wedrychowicz H."/>
        </authorList>
    </citation>
    <scope>NUCLEOTIDE SEQUENCE [LARGE SCALE GENOMIC DNA]</scope>
    <source>
        <strain evidence="2 3">CGMCC 4.2025</strain>
    </source>
</reference>
<evidence type="ECO:0000313" key="2">
    <source>
        <dbReference type="EMBL" id="SHN12586.1"/>
    </source>
</evidence>
<dbReference type="OrthoDB" id="3873959at2"/>
<dbReference type="Gene3D" id="2.120.10.70">
    <property type="entry name" value="Fucose-specific lectin"/>
    <property type="match status" value="2"/>
</dbReference>
<feature type="chain" id="PRO_5012568226" evidence="1">
    <location>
        <begin position="20"/>
        <end position="367"/>
    </location>
</feature>
<organism evidence="2 3">
    <name type="scientific">Actinacidiphila paucisporea</name>
    <dbReference type="NCBI Taxonomy" id="310782"/>
    <lineage>
        <taxon>Bacteria</taxon>
        <taxon>Bacillati</taxon>
        <taxon>Actinomycetota</taxon>
        <taxon>Actinomycetes</taxon>
        <taxon>Kitasatosporales</taxon>
        <taxon>Streptomycetaceae</taxon>
        <taxon>Actinacidiphila</taxon>
    </lineage>
</organism>
<feature type="signal peptide" evidence="1">
    <location>
        <begin position="1"/>
        <end position="19"/>
    </location>
</feature>
<gene>
    <name evidence="2" type="ORF">SAMN05216499_121109</name>
</gene>
<sequence length="367" mass="35843">MAAAFASAAVGLAAPVAQAATVPAQASAYYIGDDGGLWSYGHAADGTWSAAARTGPAGLAPPGAGVAAARLPDGTTNAFFVGLDGSVREACASLREPVALTAPGFAPGGAPITATMSDGRMLVTSDFPLAHFGSRYGMEIANPCSPPVSVVLVPESPKHAGGSLGSAGLADGGSGIFFVDNTGAVWARWRDRAGVPTDQQLTESGTAAPGGGVAVVSTEGAGTARGVLTLFFAGRDGRVYVAHPVEGHGLSEAPRPNLTGPANVPDGAQLSAAAGTSSVAIGYVASDGALTAVTLTTAGAWQRTTALTDAAFAAPGSSSAVSAASDGDYDFFCGNGRPGHVHGPTPGSPWTVSGPANVPAQAAFAAA</sequence>
<name>A0A1M7P7A7_9ACTN</name>
<proteinExistence type="predicted"/>
<protein>
    <submittedName>
        <fullName evidence="2">Uncharacterized protein</fullName>
    </submittedName>
</protein>
<keyword evidence="3" id="KW-1185">Reference proteome</keyword>